<comment type="caution">
    <text evidence="2">The sequence shown here is derived from an EMBL/GenBank/DDBJ whole genome shotgun (WGS) entry which is preliminary data.</text>
</comment>
<feature type="region of interest" description="Disordered" evidence="1">
    <location>
        <begin position="1"/>
        <end position="22"/>
    </location>
</feature>
<dbReference type="SMART" id="SM00671">
    <property type="entry name" value="SEL1"/>
    <property type="match status" value="7"/>
</dbReference>
<organism evidence="2 3">
    <name type="scientific">Ambispora gerdemannii</name>
    <dbReference type="NCBI Taxonomy" id="144530"/>
    <lineage>
        <taxon>Eukaryota</taxon>
        <taxon>Fungi</taxon>
        <taxon>Fungi incertae sedis</taxon>
        <taxon>Mucoromycota</taxon>
        <taxon>Glomeromycotina</taxon>
        <taxon>Glomeromycetes</taxon>
        <taxon>Archaeosporales</taxon>
        <taxon>Ambisporaceae</taxon>
        <taxon>Ambispora</taxon>
    </lineage>
</organism>
<dbReference type="PANTHER" id="PTHR43628:SF1">
    <property type="entry name" value="CHITIN SYNTHASE REGULATORY FACTOR 2-RELATED"/>
    <property type="match status" value="1"/>
</dbReference>
<gene>
    <name evidence="2" type="ORF">AGERDE_LOCUS2768</name>
</gene>
<dbReference type="OrthoDB" id="272077at2759"/>
<proteinExistence type="predicted"/>
<sequence>MPNYASKTSNTTRKSYSYSRHDGPLNGLAKQFIEQINKGTKYSQIQRSICDYLEEQNLELAEILERIENGYRGHEYRKQFRVLNGFFHEKFRECYDPRKAFAEYKAAAETNYSYGYLFVGICYENGSGVRKNPKRAFEYYQKSVEYSTDNNFACGQYRLARCYERGVGTPVDIKLAFHWFKKAIIAGNLGALNNIGCWYEKGEYVKKDLSEAYKHYYQAAKEGLPCAQFNTAEFLRRGCGTKKDDARAFHWYQKAAANGESGAQFWLAQYYRKEGANQSNRLALKWYLEAAKAIEVTDEIIQTYYNLALIYDYGQLGTVRDNKKAFEWYQKASDAGVDEATKRLAECYRHGLGTEIDLDKANKLAVIGKESDTNNDRKSLSFSLSPSKIL</sequence>
<protein>
    <submittedName>
        <fullName evidence="2">2506_t:CDS:1</fullName>
    </submittedName>
</protein>
<accession>A0A9N8Z2B6</accession>
<feature type="compositionally biased region" description="Polar residues" evidence="1">
    <location>
        <begin position="1"/>
        <end position="18"/>
    </location>
</feature>
<reference evidence="2" key="1">
    <citation type="submission" date="2021-06" db="EMBL/GenBank/DDBJ databases">
        <authorList>
            <person name="Kallberg Y."/>
            <person name="Tangrot J."/>
            <person name="Rosling A."/>
        </authorList>
    </citation>
    <scope>NUCLEOTIDE SEQUENCE</scope>
    <source>
        <strain evidence="2">MT106</strain>
    </source>
</reference>
<keyword evidence="3" id="KW-1185">Reference proteome</keyword>
<dbReference type="Proteomes" id="UP000789831">
    <property type="component" value="Unassembled WGS sequence"/>
</dbReference>
<dbReference type="AlphaFoldDB" id="A0A9N8Z2B6"/>
<dbReference type="EMBL" id="CAJVPL010000243">
    <property type="protein sequence ID" value="CAG8471610.1"/>
    <property type="molecule type" value="Genomic_DNA"/>
</dbReference>
<dbReference type="InterPro" id="IPR052945">
    <property type="entry name" value="Mitotic_Regulator"/>
</dbReference>
<dbReference type="Pfam" id="PF08238">
    <property type="entry name" value="Sel1"/>
    <property type="match status" value="7"/>
</dbReference>
<evidence type="ECO:0000256" key="1">
    <source>
        <dbReference type="SAM" id="MobiDB-lite"/>
    </source>
</evidence>
<dbReference type="SUPFAM" id="SSF81901">
    <property type="entry name" value="HCP-like"/>
    <property type="match status" value="1"/>
</dbReference>
<evidence type="ECO:0000313" key="2">
    <source>
        <dbReference type="EMBL" id="CAG8471610.1"/>
    </source>
</evidence>
<dbReference type="Gene3D" id="1.25.40.10">
    <property type="entry name" value="Tetratricopeptide repeat domain"/>
    <property type="match status" value="3"/>
</dbReference>
<name>A0A9N8Z2B6_9GLOM</name>
<dbReference type="PROSITE" id="PS50096">
    <property type="entry name" value="IQ"/>
    <property type="match status" value="1"/>
</dbReference>
<dbReference type="InterPro" id="IPR011990">
    <property type="entry name" value="TPR-like_helical_dom_sf"/>
</dbReference>
<evidence type="ECO:0000313" key="3">
    <source>
        <dbReference type="Proteomes" id="UP000789831"/>
    </source>
</evidence>
<dbReference type="PANTHER" id="PTHR43628">
    <property type="entry name" value="ACTIVATOR OF C KINASE PROTEIN 1-RELATED"/>
    <property type="match status" value="1"/>
</dbReference>
<dbReference type="InterPro" id="IPR006597">
    <property type="entry name" value="Sel1-like"/>
</dbReference>